<dbReference type="AlphaFoldDB" id="A0A0C1Y1X1"/>
<evidence type="ECO:0000313" key="1">
    <source>
        <dbReference type="EMBL" id="NEV66989.1"/>
    </source>
</evidence>
<reference evidence="1" key="3">
    <citation type="submission" date="2020-02" db="EMBL/GenBank/DDBJ databases">
        <authorList>
            <person name="Sarangi A.N."/>
            <person name="Ghosh S."/>
            <person name="Mukherjee M."/>
            <person name="Tripathy S."/>
        </authorList>
    </citation>
    <scope>NUCLEOTIDE SEQUENCE</scope>
    <source>
        <strain evidence="1">BDU141951</strain>
    </source>
</reference>
<comment type="caution">
    <text evidence="1">The sequence shown here is derived from an EMBL/GenBank/DDBJ whole genome shotgun (WGS) entry which is preliminary data.</text>
</comment>
<reference evidence="1" key="1">
    <citation type="submission" date="2014-11" db="EMBL/GenBank/DDBJ databases">
        <authorList>
            <person name="Malar M.C."/>
            <person name="Sen D."/>
            <person name="Tripathy S."/>
        </authorList>
    </citation>
    <scope>NUCLEOTIDE SEQUENCE</scope>
    <source>
        <strain evidence="1">BDU141951</strain>
    </source>
</reference>
<name>A0A0C1Y1X1_9CYAN</name>
<dbReference type="InterPro" id="IPR048028">
    <property type="entry name" value="Psb34-like"/>
</dbReference>
<proteinExistence type="predicted"/>
<sequence>MYTTQLDNGVLNAYAVETEAYLAEYPSTEQQQRYMLQGAMASLLVTGLFLVALAVS</sequence>
<dbReference type="EMBL" id="JTHE02000003">
    <property type="protein sequence ID" value="NEV66989.1"/>
    <property type="molecule type" value="Genomic_DNA"/>
</dbReference>
<accession>A0A0C1Y1X1</accession>
<protein>
    <submittedName>
        <fullName evidence="1">Ssl1498 family light-harvesting-like protein</fullName>
    </submittedName>
</protein>
<dbReference type="Pfam" id="PF26394">
    <property type="entry name" value="Psb34"/>
    <property type="match status" value="1"/>
</dbReference>
<gene>
    <name evidence="1" type="ORF">QQ91_007645</name>
</gene>
<reference evidence="1" key="2">
    <citation type="journal article" date="2015" name="Genome Announc.">
        <title>Draft Genome Sequence of Filamentous Marine Cyanobacterium Lyngbya confervoides Strain BDU141951.</title>
        <authorList>
            <person name="Chandrababunaidu M.M."/>
            <person name="Sen D."/>
            <person name="Tripathy S."/>
        </authorList>
    </citation>
    <scope>NUCLEOTIDE SEQUENCE</scope>
    <source>
        <strain evidence="1">BDU141951</strain>
    </source>
</reference>
<organism evidence="1">
    <name type="scientific">Lyngbya confervoides BDU141951</name>
    <dbReference type="NCBI Taxonomy" id="1574623"/>
    <lineage>
        <taxon>Bacteria</taxon>
        <taxon>Bacillati</taxon>
        <taxon>Cyanobacteriota</taxon>
        <taxon>Cyanophyceae</taxon>
        <taxon>Oscillatoriophycideae</taxon>
        <taxon>Oscillatoriales</taxon>
        <taxon>Microcoleaceae</taxon>
        <taxon>Lyngbya</taxon>
    </lineage>
</organism>
<dbReference type="NCBIfam" id="NF033486">
    <property type="entry name" value="harvest_ssl1498"/>
    <property type="match status" value="1"/>
</dbReference>